<dbReference type="AlphaFoldDB" id="A0AAW1U600"/>
<feature type="region of interest" description="Disordered" evidence="1">
    <location>
        <begin position="342"/>
        <end position="393"/>
    </location>
</feature>
<evidence type="ECO:0000313" key="3">
    <source>
        <dbReference type="Proteomes" id="UP001431783"/>
    </source>
</evidence>
<name>A0AAW1U600_9CUCU</name>
<comment type="caution">
    <text evidence="2">The sequence shown here is derived from an EMBL/GenBank/DDBJ whole genome shotgun (WGS) entry which is preliminary data.</text>
</comment>
<dbReference type="Proteomes" id="UP001431783">
    <property type="component" value="Unassembled WGS sequence"/>
</dbReference>
<feature type="region of interest" description="Disordered" evidence="1">
    <location>
        <begin position="268"/>
        <end position="296"/>
    </location>
</feature>
<reference evidence="2 3" key="1">
    <citation type="submission" date="2023-03" db="EMBL/GenBank/DDBJ databases">
        <title>Genome insight into feeding habits of ladybird beetles.</title>
        <authorList>
            <person name="Li H.-S."/>
            <person name="Huang Y.-H."/>
            <person name="Pang H."/>
        </authorList>
    </citation>
    <scope>NUCLEOTIDE SEQUENCE [LARGE SCALE GENOMIC DNA]</scope>
    <source>
        <strain evidence="2">SYSU_2023b</strain>
        <tissue evidence="2">Whole body</tissue>
    </source>
</reference>
<dbReference type="EMBL" id="JARQZJ010000048">
    <property type="protein sequence ID" value="KAK9878419.1"/>
    <property type="molecule type" value="Genomic_DNA"/>
</dbReference>
<keyword evidence="3" id="KW-1185">Reference proteome</keyword>
<sequence length="393" mass="44241">MIKGTGLSEHQIRYRRESDVYKKCLERERNELKAFAKAHFIKTTSTKVPLPCEPEVLQPAPPLVPGMSDTHALSVDATACPTVEALPCQTPHNIPEEITSYAPKRKRFAGEYQPTSGETPFKCSCQWSRPPKPHVTNQVALKTDAQLEEENQGTEPMTLRQHFFIVVHPPILEDDNGTITTQWKELHKYPEARLSISLQSMNSEQLVKKAFLIPNCFLNFFTASRQSISEDDNLTRKIINFSICGSHQELQQTLDLWSENLSGSIPPKRVRSNWSHKTRGRHYGAASGGHDQRAVDHKKVQHLYARDRTKLADLIIERNNLYEPPTIPAMQDVEKLYIDLLESEPPPDNEPVSLTDVPPQSNSPPGSVLGSDHAGALNGGRGRETRPRPSRSR</sequence>
<feature type="compositionally biased region" description="Basic residues" evidence="1">
    <location>
        <begin position="268"/>
        <end position="282"/>
    </location>
</feature>
<organism evidence="2 3">
    <name type="scientific">Henosepilachna vigintioctopunctata</name>
    <dbReference type="NCBI Taxonomy" id="420089"/>
    <lineage>
        <taxon>Eukaryota</taxon>
        <taxon>Metazoa</taxon>
        <taxon>Ecdysozoa</taxon>
        <taxon>Arthropoda</taxon>
        <taxon>Hexapoda</taxon>
        <taxon>Insecta</taxon>
        <taxon>Pterygota</taxon>
        <taxon>Neoptera</taxon>
        <taxon>Endopterygota</taxon>
        <taxon>Coleoptera</taxon>
        <taxon>Polyphaga</taxon>
        <taxon>Cucujiformia</taxon>
        <taxon>Coccinelloidea</taxon>
        <taxon>Coccinellidae</taxon>
        <taxon>Epilachninae</taxon>
        <taxon>Epilachnini</taxon>
        <taxon>Henosepilachna</taxon>
    </lineage>
</organism>
<proteinExistence type="predicted"/>
<evidence type="ECO:0000256" key="1">
    <source>
        <dbReference type="SAM" id="MobiDB-lite"/>
    </source>
</evidence>
<accession>A0AAW1U600</accession>
<gene>
    <name evidence="2" type="ORF">WA026_022060</name>
</gene>
<protein>
    <submittedName>
        <fullName evidence="2">Uncharacterized protein</fullName>
    </submittedName>
</protein>
<evidence type="ECO:0000313" key="2">
    <source>
        <dbReference type="EMBL" id="KAK9878419.1"/>
    </source>
</evidence>